<accession>A0A2V1HM09</accession>
<feature type="domain" description="Pyridoxamine 5'-phosphate oxidase N-terminal" evidence="2">
    <location>
        <begin position="4"/>
        <end position="124"/>
    </location>
</feature>
<keyword evidence="4" id="KW-1185">Reference proteome</keyword>
<dbReference type="SUPFAM" id="SSF50475">
    <property type="entry name" value="FMN-binding split barrel"/>
    <property type="match status" value="1"/>
</dbReference>
<dbReference type="InterPro" id="IPR052019">
    <property type="entry name" value="F420H2_bilvrd_red/Heme_oxyg"/>
</dbReference>
<protein>
    <submittedName>
        <fullName evidence="3">PPOX class F420-dependent oxidoreductase</fullName>
    </submittedName>
</protein>
<dbReference type="Gene3D" id="2.30.110.10">
    <property type="entry name" value="Electron Transport, Fmn-binding Protein, Chain A"/>
    <property type="match status" value="1"/>
</dbReference>
<dbReference type="NCBIfam" id="TIGR03666">
    <property type="entry name" value="Rv2061_F420"/>
    <property type="match status" value="1"/>
</dbReference>
<gene>
    <name evidence="3" type="ORF">DDQ50_14800</name>
</gene>
<dbReference type="GO" id="GO:0070967">
    <property type="term" value="F:coenzyme F420 binding"/>
    <property type="evidence" value="ECO:0007669"/>
    <property type="project" value="TreeGrafter"/>
</dbReference>
<comment type="caution">
    <text evidence="3">The sequence shown here is derived from an EMBL/GenBank/DDBJ whole genome shotgun (WGS) entry which is preliminary data.</text>
</comment>
<evidence type="ECO:0000256" key="1">
    <source>
        <dbReference type="ARBA" id="ARBA00023002"/>
    </source>
</evidence>
<dbReference type="AlphaFoldDB" id="A0A2V1HM09"/>
<dbReference type="EMBL" id="QEOP01000003">
    <property type="protein sequence ID" value="PVZ93653.1"/>
    <property type="molecule type" value="Genomic_DNA"/>
</dbReference>
<dbReference type="Pfam" id="PF01243">
    <property type="entry name" value="PNPOx_N"/>
    <property type="match status" value="1"/>
</dbReference>
<organism evidence="3 4">
    <name type="scientific">Amnibacterium flavum</name>
    <dbReference type="NCBI Taxonomy" id="2173173"/>
    <lineage>
        <taxon>Bacteria</taxon>
        <taxon>Bacillati</taxon>
        <taxon>Actinomycetota</taxon>
        <taxon>Actinomycetes</taxon>
        <taxon>Micrococcales</taxon>
        <taxon>Microbacteriaceae</taxon>
        <taxon>Amnibacterium</taxon>
    </lineage>
</organism>
<evidence type="ECO:0000313" key="3">
    <source>
        <dbReference type="EMBL" id="PVZ93653.1"/>
    </source>
</evidence>
<name>A0A2V1HM09_9MICO</name>
<dbReference type="GO" id="GO:0005829">
    <property type="term" value="C:cytosol"/>
    <property type="evidence" value="ECO:0007669"/>
    <property type="project" value="TreeGrafter"/>
</dbReference>
<keyword evidence="1" id="KW-0560">Oxidoreductase</keyword>
<evidence type="ECO:0000259" key="2">
    <source>
        <dbReference type="Pfam" id="PF01243"/>
    </source>
</evidence>
<dbReference type="OrthoDB" id="5738083at2"/>
<dbReference type="InterPro" id="IPR011576">
    <property type="entry name" value="Pyridox_Oxase_N"/>
</dbReference>
<dbReference type="InterPro" id="IPR012349">
    <property type="entry name" value="Split_barrel_FMN-bd"/>
</dbReference>
<dbReference type="PANTHER" id="PTHR35176:SF11">
    <property type="entry name" value="PYRIDOXAMINE 5'-PHOSPHATE OXIDASE FAMILY PROTEIN"/>
    <property type="match status" value="1"/>
</dbReference>
<evidence type="ECO:0000313" key="4">
    <source>
        <dbReference type="Proteomes" id="UP000244893"/>
    </source>
</evidence>
<reference evidence="3 4" key="1">
    <citation type="submission" date="2018-05" db="EMBL/GenBank/DDBJ databases">
        <title>Amnibacterium sp. M8JJ-5, whole genome shotgun sequence.</title>
        <authorList>
            <person name="Tuo L."/>
        </authorList>
    </citation>
    <scope>NUCLEOTIDE SEQUENCE [LARGE SCALE GENOMIC DNA]</scope>
    <source>
        <strain evidence="3 4">M8JJ-5</strain>
    </source>
</reference>
<proteinExistence type="predicted"/>
<dbReference type="InterPro" id="IPR019965">
    <property type="entry name" value="PPOX_F420-dep_Rv2061_put"/>
</dbReference>
<dbReference type="Proteomes" id="UP000244893">
    <property type="component" value="Unassembled WGS sequence"/>
</dbReference>
<dbReference type="PANTHER" id="PTHR35176">
    <property type="entry name" value="HEME OXYGENASE HI_0854-RELATED"/>
    <property type="match status" value="1"/>
</dbReference>
<dbReference type="GO" id="GO:0016627">
    <property type="term" value="F:oxidoreductase activity, acting on the CH-CH group of donors"/>
    <property type="evidence" value="ECO:0007669"/>
    <property type="project" value="TreeGrafter"/>
</dbReference>
<sequence>MLALENERFVSLTTFRKSGEGVSTPVWIARDGDALLVTTPSDTGKVKRVRNNARVELAPSGRMGKVADGATPAVGDAVIVTEPGEVDRCSAIFAAKYGFEYKIFMWIERRGKAGQKPRVMLRIT</sequence>